<dbReference type="GO" id="GO:0009245">
    <property type="term" value="P:lipid A biosynthetic process"/>
    <property type="evidence" value="ECO:0007669"/>
    <property type="project" value="UniProtKB-UniRule"/>
</dbReference>
<evidence type="ECO:0000256" key="6">
    <source>
        <dbReference type="ARBA" id="ARBA00023315"/>
    </source>
</evidence>
<feature type="active site" description="Proton acceptor" evidence="7">
    <location>
        <position position="261"/>
    </location>
</feature>
<accession>A0A0B5DWD1</accession>
<evidence type="ECO:0000256" key="7">
    <source>
        <dbReference type="HAMAP-Rule" id="MF_00523"/>
    </source>
</evidence>
<keyword evidence="6 7" id="KW-0012">Acyltransferase</keyword>
<reference evidence="8 9" key="1">
    <citation type="journal article" date="2014" name="Int. J. Syst. Evol. Microbiol.">
        <title>Celeribacter indicus sp. nov., a polycyclic aromatic hydrocarbon-degrading bacterium from deep-sea sediment and reclassification of Huaishuia halophila as Celeribacter halophilus comb. nov.</title>
        <authorList>
            <person name="Lai Q."/>
            <person name="Cao J."/>
            <person name="Yuan J."/>
            <person name="Li F."/>
            <person name="Shao Z."/>
        </authorList>
    </citation>
    <scope>NUCLEOTIDE SEQUENCE [LARGE SCALE GENOMIC DNA]</scope>
    <source>
        <strain evidence="8">P73</strain>
    </source>
</reference>
<dbReference type="Pfam" id="PF00132">
    <property type="entry name" value="Hexapep"/>
    <property type="match status" value="2"/>
</dbReference>
<dbReference type="OrthoDB" id="9784739at2"/>
<dbReference type="CDD" id="cd03352">
    <property type="entry name" value="LbH_LpxD"/>
    <property type="match status" value="1"/>
</dbReference>
<dbReference type="InterPro" id="IPR001451">
    <property type="entry name" value="Hexapep"/>
</dbReference>
<comment type="catalytic activity">
    <reaction evidence="7">
        <text>a UDP-3-O-[(3R)-3-hydroxyacyl]-alpha-D-glucosamine + a (3R)-hydroxyacyl-[ACP] = a UDP-2-N,3-O-bis[(3R)-3-hydroxyacyl]-alpha-D-glucosamine + holo-[ACP] + H(+)</text>
        <dbReference type="Rhea" id="RHEA:53836"/>
        <dbReference type="Rhea" id="RHEA-COMP:9685"/>
        <dbReference type="Rhea" id="RHEA-COMP:9945"/>
        <dbReference type="ChEBI" id="CHEBI:15378"/>
        <dbReference type="ChEBI" id="CHEBI:64479"/>
        <dbReference type="ChEBI" id="CHEBI:78827"/>
        <dbReference type="ChEBI" id="CHEBI:137740"/>
        <dbReference type="ChEBI" id="CHEBI:137748"/>
        <dbReference type="EC" id="2.3.1.191"/>
    </reaction>
</comment>
<evidence type="ECO:0000313" key="8">
    <source>
        <dbReference type="EMBL" id="AJE47354.1"/>
    </source>
</evidence>
<dbReference type="GO" id="GO:0103118">
    <property type="term" value="F:UDP-3-O-[(3R)-3-hydroxyacyl]-glucosamine N-acyltransferase activity"/>
    <property type="evidence" value="ECO:0007669"/>
    <property type="project" value="UniProtKB-EC"/>
</dbReference>
<dbReference type="PANTHER" id="PTHR43378:SF2">
    <property type="entry name" value="UDP-3-O-ACYLGLUCOSAMINE N-ACYLTRANSFERASE 1, MITOCHONDRIAL-RELATED"/>
    <property type="match status" value="1"/>
</dbReference>
<dbReference type="EC" id="2.3.1.191" evidence="7"/>
<dbReference type="PROSITE" id="PS00101">
    <property type="entry name" value="HEXAPEP_TRANSFERASES"/>
    <property type="match status" value="2"/>
</dbReference>
<dbReference type="HAMAP" id="MF_00523">
    <property type="entry name" value="LpxD"/>
    <property type="match status" value="1"/>
</dbReference>
<dbReference type="KEGG" id="cid:P73_2639"/>
<dbReference type="STRING" id="1208324.P73_2639"/>
<dbReference type="UniPathway" id="UPA00973"/>
<dbReference type="InterPro" id="IPR007691">
    <property type="entry name" value="LpxD"/>
</dbReference>
<evidence type="ECO:0000256" key="4">
    <source>
        <dbReference type="ARBA" id="ARBA00022737"/>
    </source>
</evidence>
<sequence length="355" mass="35877">MSEPITIAELATRLGAPYEGEGDLVVRRACEPQEAGAGDLALAMDPKFAPALEKGAAEAAVLWADADWRAFGLRAAILVRRGRLAMAGVTASFDPGLGLAEGIHPTAVIDGTAEIGPGAAIGAFVVVGARARIGAGARIGSHVVIGADVSLGPDALLHPGVKIGGRTVVGARFIAHPGVVVGGDGFSFVTAEKSHVEEARESLGADVAAEGQSWLRIASLGGVEIGDDVEIGANATVDQGTIRPTRVGDGTKIDNLVQIGHNVVVGRHCLLCGQSGVAGSTVIGDYVVMGGQAGVADNLVIGSGAIIGAGSGILSNVAAGRAMMGYPAVAMQTHVEMYKALRRLPRLLSKLRGEG</sequence>
<evidence type="ECO:0000256" key="2">
    <source>
        <dbReference type="ARBA" id="ARBA00022556"/>
    </source>
</evidence>
<dbReference type="SUPFAM" id="SSF51161">
    <property type="entry name" value="Trimeric LpxA-like enzymes"/>
    <property type="match status" value="1"/>
</dbReference>
<dbReference type="Gene3D" id="3.40.1390.10">
    <property type="entry name" value="MurE/MurF, N-terminal domain"/>
    <property type="match status" value="1"/>
</dbReference>
<dbReference type="HOGENOM" id="CLU_049865_0_0_5"/>
<dbReference type="Gene3D" id="2.160.10.10">
    <property type="entry name" value="Hexapeptide repeat proteins"/>
    <property type="match status" value="1"/>
</dbReference>
<dbReference type="NCBIfam" id="NF002060">
    <property type="entry name" value="PRK00892.1"/>
    <property type="match status" value="1"/>
</dbReference>
<keyword evidence="1 7" id="KW-0444">Lipid biosynthesis</keyword>
<comment type="function">
    <text evidence="7">Catalyzes the N-acylation of UDP-3-O-acylglucosamine using 3-hydroxyacyl-ACP as the acyl donor. Is involved in the biosynthesis of lipid A, a phosphorylated glycolipid that anchors the lipopolysaccharide to the outer membrane of the cell.</text>
</comment>
<dbReference type="InterPro" id="IPR011004">
    <property type="entry name" value="Trimer_LpxA-like_sf"/>
</dbReference>
<gene>
    <name evidence="7" type="primary">lpxD</name>
    <name evidence="8" type="ORF">P73_2639</name>
</gene>
<keyword evidence="4 7" id="KW-0677">Repeat</keyword>
<evidence type="ECO:0000256" key="1">
    <source>
        <dbReference type="ARBA" id="ARBA00022516"/>
    </source>
</evidence>
<dbReference type="Proteomes" id="UP000031521">
    <property type="component" value="Chromosome"/>
</dbReference>
<dbReference type="EMBL" id="CP004393">
    <property type="protein sequence ID" value="AJE47354.1"/>
    <property type="molecule type" value="Genomic_DNA"/>
</dbReference>
<dbReference type="InterPro" id="IPR018357">
    <property type="entry name" value="Hexapep_transf_CS"/>
</dbReference>
<dbReference type="GO" id="GO:0016410">
    <property type="term" value="F:N-acyltransferase activity"/>
    <property type="evidence" value="ECO:0007669"/>
    <property type="project" value="InterPro"/>
</dbReference>
<evidence type="ECO:0000256" key="3">
    <source>
        <dbReference type="ARBA" id="ARBA00022679"/>
    </source>
</evidence>
<name>A0A0B5DWD1_9RHOB</name>
<keyword evidence="9" id="KW-1185">Reference proteome</keyword>
<dbReference type="GO" id="GO:0016020">
    <property type="term" value="C:membrane"/>
    <property type="evidence" value="ECO:0007669"/>
    <property type="project" value="GOC"/>
</dbReference>
<comment type="pathway">
    <text evidence="7">Bacterial outer membrane biogenesis; LPS lipid A biosynthesis.</text>
</comment>
<comment type="subunit">
    <text evidence="7">Homotrimer.</text>
</comment>
<evidence type="ECO:0000256" key="5">
    <source>
        <dbReference type="ARBA" id="ARBA00023098"/>
    </source>
</evidence>
<proteinExistence type="inferred from homology"/>
<keyword evidence="5 7" id="KW-0443">Lipid metabolism</keyword>
<keyword evidence="2 7" id="KW-0441">Lipid A biosynthesis</keyword>
<dbReference type="RefSeq" id="WP_043869944.1">
    <property type="nucleotide sequence ID" value="NZ_CP004393.1"/>
</dbReference>
<comment type="similarity">
    <text evidence="7">Belongs to the transferase hexapeptide repeat family. LpxD subfamily.</text>
</comment>
<organism evidence="8 9">
    <name type="scientific">Celeribacter indicus</name>
    <dbReference type="NCBI Taxonomy" id="1208324"/>
    <lineage>
        <taxon>Bacteria</taxon>
        <taxon>Pseudomonadati</taxon>
        <taxon>Pseudomonadota</taxon>
        <taxon>Alphaproteobacteria</taxon>
        <taxon>Rhodobacterales</taxon>
        <taxon>Roseobacteraceae</taxon>
        <taxon>Celeribacter</taxon>
    </lineage>
</organism>
<dbReference type="AlphaFoldDB" id="A0A0B5DWD1"/>
<dbReference type="NCBIfam" id="TIGR01853">
    <property type="entry name" value="lipid_A_lpxD"/>
    <property type="match status" value="1"/>
</dbReference>
<keyword evidence="3 7" id="KW-0808">Transferase</keyword>
<protein>
    <recommendedName>
        <fullName evidence="7">UDP-3-O-acylglucosamine N-acyltransferase</fullName>
        <ecNumber evidence="7">2.3.1.191</ecNumber>
    </recommendedName>
</protein>
<dbReference type="PANTHER" id="PTHR43378">
    <property type="entry name" value="UDP-3-O-ACYLGLUCOSAMINE N-ACYLTRANSFERASE"/>
    <property type="match status" value="1"/>
</dbReference>
<evidence type="ECO:0000313" key="9">
    <source>
        <dbReference type="Proteomes" id="UP000031521"/>
    </source>
</evidence>